<name>A0A2S8G545_9BACT</name>
<comment type="caution">
    <text evidence="9">The sequence shown here is derived from an EMBL/GenBank/DDBJ whole genome shotgun (WGS) entry which is preliminary data.</text>
</comment>
<accession>A0A2S8G545</accession>
<protein>
    <submittedName>
        <fullName evidence="9">AAA family ATPase</fullName>
    </submittedName>
</protein>
<evidence type="ECO:0000256" key="6">
    <source>
        <dbReference type="ARBA" id="ARBA00023065"/>
    </source>
</evidence>
<evidence type="ECO:0000256" key="7">
    <source>
        <dbReference type="ARBA" id="ARBA00023136"/>
    </source>
</evidence>
<evidence type="ECO:0000256" key="3">
    <source>
        <dbReference type="ARBA" id="ARBA00022475"/>
    </source>
</evidence>
<keyword evidence="3" id="KW-1003">Cell membrane</keyword>
<dbReference type="InterPro" id="IPR003593">
    <property type="entry name" value="AAA+_ATPase"/>
</dbReference>
<dbReference type="GO" id="GO:0005524">
    <property type="term" value="F:ATP binding"/>
    <property type="evidence" value="ECO:0007669"/>
    <property type="project" value="InterPro"/>
</dbReference>
<dbReference type="InterPro" id="IPR027417">
    <property type="entry name" value="P-loop_NTPase"/>
</dbReference>
<dbReference type="GO" id="GO:0016887">
    <property type="term" value="F:ATP hydrolysis activity"/>
    <property type="evidence" value="ECO:0007669"/>
    <property type="project" value="InterPro"/>
</dbReference>
<dbReference type="Proteomes" id="UP000240009">
    <property type="component" value="Unassembled WGS sequence"/>
</dbReference>
<keyword evidence="4" id="KW-0410">Iron transport</keyword>
<keyword evidence="2" id="KW-0813">Transport</keyword>
<dbReference type="SMART" id="SM00382">
    <property type="entry name" value="AAA"/>
    <property type="match status" value="1"/>
</dbReference>
<evidence type="ECO:0000256" key="5">
    <source>
        <dbReference type="ARBA" id="ARBA00023004"/>
    </source>
</evidence>
<keyword evidence="7" id="KW-0472">Membrane</keyword>
<dbReference type="GO" id="GO:0006302">
    <property type="term" value="P:double-strand break repair"/>
    <property type="evidence" value="ECO:0007669"/>
    <property type="project" value="InterPro"/>
</dbReference>
<keyword evidence="6" id="KW-0406">Ion transport</keyword>
<dbReference type="GO" id="GO:0005886">
    <property type="term" value="C:plasma membrane"/>
    <property type="evidence" value="ECO:0007669"/>
    <property type="project" value="UniProtKB-SubCell"/>
</dbReference>
<dbReference type="Gene3D" id="3.40.50.300">
    <property type="entry name" value="P-loop containing nucleotide triphosphate hydrolases"/>
    <property type="match status" value="2"/>
</dbReference>
<dbReference type="Pfam" id="PF13476">
    <property type="entry name" value="AAA_23"/>
    <property type="match status" value="1"/>
</dbReference>
<dbReference type="PANTHER" id="PTHR42771">
    <property type="entry name" value="IRON(3+)-HYDROXAMATE IMPORT ATP-BINDING PROTEIN FHUC"/>
    <property type="match status" value="1"/>
</dbReference>
<feature type="domain" description="AAA+ ATPase" evidence="8">
    <location>
        <begin position="37"/>
        <end position="216"/>
    </location>
</feature>
<evidence type="ECO:0000256" key="2">
    <source>
        <dbReference type="ARBA" id="ARBA00022448"/>
    </source>
</evidence>
<dbReference type="Pfam" id="PF13304">
    <property type="entry name" value="AAA_21"/>
    <property type="match status" value="1"/>
</dbReference>
<dbReference type="GO" id="GO:0006826">
    <property type="term" value="P:iron ion transport"/>
    <property type="evidence" value="ECO:0007669"/>
    <property type="project" value="UniProtKB-KW"/>
</dbReference>
<evidence type="ECO:0000313" key="9">
    <source>
        <dbReference type="EMBL" id="PQO39391.1"/>
    </source>
</evidence>
<dbReference type="SUPFAM" id="SSF52540">
    <property type="entry name" value="P-loop containing nucleoside triphosphate hydrolases"/>
    <property type="match status" value="1"/>
</dbReference>
<dbReference type="PANTHER" id="PTHR42771:SF2">
    <property type="entry name" value="IRON(3+)-HYDROXAMATE IMPORT ATP-BINDING PROTEIN FHUC"/>
    <property type="match status" value="1"/>
</dbReference>
<gene>
    <name evidence="9" type="ORF">C5Y96_05935</name>
</gene>
<dbReference type="InterPro" id="IPR003959">
    <property type="entry name" value="ATPase_AAA_core"/>
</dbReference>
<dbReference type="EMBL" id="PUIA01000016">
    <property type="protein sequence ID" value="PQO39391.1"/>
    <property type="molecule type" value="Genomic_DNA"/>
</dbReference>
<reference evidence="9 10" key="1">
    <citation type="submission" date="2018-02" db="EMBL/GenBank/DDBJ databases">
        <title>Comparative genomes isolates from brazilian mangrove.</title>
        <authorList>
            <person name="Araujo J.E."/>
            <person name="Taketani R.G."/>
            <person name="Silva M.C.P."/>
            <person name="Loureco M.V."/>
            <person name="Andreote F.D."/>
        </authorList>
    </citation>
    <scope>NUCLEOTIDE SEQUENCE [LARGE SCALE GENOMIC DNA]</scope>
    <source>
        <strain evidence="9 10">HEX-2 MGV</strain>
    </source>
</reference>
<sequence>MTVPYVAYVTLKDESLLDADSFPGSLPFTRNLHLEFDGPVTFFVGENGSGKSTLLEAMAVLACLPISGGSMNESGANHAFAERSQLANSIRLAFIKQPKDRYFFRAETQAHFASLLDQRRNDPNFYGNPYMCYGGRSLHEMSHGEAFLSVMQNRFDHGLFLMDEPESALSPQRQLTLLALMHSLVRTGKSQFFVATHSPILLTFPGATIISFDDGRLERIALEDTTHFQITRDLLTNPEMYWRHLAASDSEY</sequence>
<proteinExistence type="predicted"/>
<dbReference type="OrthoDB" id="9784297at2"/>
<dbReference type="AlphaFoldDB" id="A0A2S8G545"/>
<evidence type="ECO:0000259" key="8">
    <source>
        <dbReference type="SMART" id="SM00382"/>
    </source>
</evidence>
<organism evidence="9 10">
    <name type="scientific">Blastopirellula marina</name>
    <dbReference type="NCBI Taxonomy" id="124"/>
    <lineage>
        <taxon>Bacteria</taxon>
        <taxon>Pseudomonadati</taxon>
        <taxon>Planctomycetota</taxon>
        <taxon>Planctomycetia</taxon>
        <taxon>Pirellulales</taxon>
        <taxon>Pirellulaceae</taxon>
        <taxon>Blastopirellula</taxon>
    </lineage>
</organism>
<dbReference type="InterPro" id="IPR038729">
    <property type="entry name" value="Rad50/SbcC_AAA"/>
</dbReference>
<evidence type="ECO:0000313" key="10">
    <source>
        <dbReference type="Proteomes" id="UP000240009"/>
    </source>
</evidence>
<evidence type="ECO:0000256" key="1">
    <source>
        <dbReference type="ARBA" id="ARBA00004202"/>
    </source>
</evidence>
<keyword evidence="5" id="KW-0408">Iron</keyword>
<evidence type="ECO:0000256" key="4">
    <source>
        <dbReference type="ARBA" id="ARBA00022496"/>
    </source>
</evidence>
<dbReference type="InterPro" id="IPR051535">
    <property type="entry name" value="Siderophore_ABC-ATPase"/>
</dbReference>
<dbReference type="CDD" id="cd00267">
    <property type="entry name" value="ABC_ATPase"/>
    <property type="match status" value="1"/>
</dbReference>
<dbReference type="RefSeq" id="WP_105350845.1">
    <property type="nucleotide sequence ID" value="NZ_PUIA01000016.1"/>
</dbReference>
<comment type="subcellular location">
    <subcellularLocation>
        <location evidence="1">Cell membrane</location>
        <topology evidence="1">Peripheral membrane protein</topology>
    </subcellularLocation>
</comment>